<accession>A0A967CAH5</accession>
<feature type="region of interest" description="Disordered" evidence="1">
    <location>
        <begin position="83"/>
        <end position="102"/>
    </location>
</feature>
<evidence type="ECO:0000313" key="3">
    <source>
        <dbReference type="Proteomes" id="UP000761264"/>
    </source>
</evidence>
<dbReference type="AlphaFoldDB" id="A0A967CAH5"/>
<dbReference type="Proteomes" id="UP000761264">
    <property type="component" value="Unassembled WGS sequence"/>
</dbReference>
<dbReference type="InterPro" id="IPR038561">
    <property type="entry name" value="SoxD_sf"/>
</dbReference>
<dbReference type="RefSeq" id="WP_167220956.1">
    <property type="nucleotide sequence ID" value="NZ_JAAQPH010000002.1"/>
</dbReference>
<keyword evidence="3" id="KW-1185">Reference proteome</keyword>
<protein>
    <submittedName>
        <fullName evidence="2">Sarcosine oxidase subunit delta</fullName>
    </submittedName>
</protein>
<dbReference type="Pfam" id="PF04267">
    <property type="entry name" value="SoxD"/>
    <property type="match status" value="1"/>
</dbReference>
<evidence type="ECO:0000256" key="1">
    <source>
        <dbReference type="SAM" id="MobiDB-lite"/>
    </source>
</evidence>
<organism evidence="2 3">
    <name type="scientific">Pelagibius litoralis</name>
    <dbReference type="NCBI Taxonomy" id="374515"/>
    <lineage>
        <taxon>Bacteria</taxon>
        <taxon>Pseudomonadati</taxon>
        <taxon>Pseudomonadota</taxon>
        <taxon>Alphaproteobacteria</taxon>
        <taxon>Rhodospirillales</taxon>
        <taxon>Rhodovibrionaceae</taxon>
        <taxon>Pelagibius</taxon>
    </lineage>
</organism>
<dbReference type="Gene3D" id="3.30.2270.10">
    <property type="entry name" value="Folate-binding superfamily"/>
    <property type="match status" value="1"/>
</dbReference>
<dbReference type="GO" id="GO:0046653">
    <property type="term" value="P:tetrahydrofolate metabolic process"/>
    <property type="evidence" value="ECO:0007669"/>
    <property type="project" value="InterPro"/>
</dbReference>
<dbReference type="GO" id="GO:0008115">
    <property type="term" value="F:sarcosine oxidase activity"/>
    <property type="evidence" value="ECO:0007669"/>
    <property type="project" value="InterPro"/>
</dbReference>
<dbReference type="EMBL" id="JAAQPH010000002">
    <property type="protein sequence ID" value="NIA67409.1"/>
    <property type="molecule type" value="Genomic_DNA"/>
</dbReference>
<proteinExistence type="predicted"/>
<name>A0A967CAH5_9PROT</name>
<dbReference type="InterPro" id="IPR006279">
    <property type="entry name" value="SoxD"/>
</dbReference>
<sequence>MLIPCPHCGPRDVGEFTYGGDATKERPDPGSAAAADWCDYVFQRENPRGPHLEYWHHAQGCRLWLKVRRDTATHRIEGAEIAGPWAGAEARESDSGEGQDVA</sequence>
<reference evidence="2" key="1">
    <citation type="submission" date="2020-03" db="EMBL/GenBank/DDBJ databases">
        <title>Genome of Pelagibius litoralis DSM 21314T.</title>
        <authorList>
            <person name="Wang G."/>
        </authorList>
    </citation>
    <scope>NUCLEOTIDE SEQUENCE</scope>
    <source>
        <strain evidence="2">DSM 21314</strain>
    </source>
</reference>
<gene>
    <name evidence="2" type="ORF">HBA54_02265</name>
</gene>
<evidence type="ECO:0000313" key="2">
    <source>
        <dbReference type="EMBL" id="NIA67409.1"/>
    </source>
</evidence>
<comment type="caution">
    <text evidence="2">The sequence shown here is derived from an EMBL/GenBank/DDBJ whole genome shotgun (WGS) entry which is preliminary data.</text>
</comment>